<dbReference type="PANTHER" id="PTHR43569">
    <property type="entry name" value="AMIDOHYDROLASE"/>
    <property type="match status" value="1"/>
</dbReference>
<dbReference type="EMBL" id="QDKG01000001">
    <property type="protein sequence ID" value="PVH26583.1"/>
    <property type="molecule type" value="Genomic_DNA"/>
</dbReference>
<evidence type="ECO:0000256" key="1">
    <source>
        <dbReference type="ARBA" id="ARBA00038310"/>
    </source>
</evidence>
<evidence type="ECO:0000313" key="4">
    <source>
        <dbReference type="Proteomes" id="UP000245627"/>
    </source>
</evidence>
<dbReference type="Proteomes" id="UP000245627">
    <property type="component" value="Unassembled WGS sequence"/>
</dbReference>
<dbReference type="PANTHER" id="PTHR43569:SF2">
    <property type="entry name" value="AMIDOHYDROLASE-RELATED DOMAIN-CONTAINING PROTEIN"/>
    <property type="match status" value="1"/>
</dbReference>
<gene>
    <name evidence="3" type="ORF">DC487_02935</name>
</gene>
<protein>
    <submittedName>
        <fullName evidence="3">Amidohydrolase</fullName>
    </submittedName>
</protein>
<sequence>MKIDAHQHFWIYDAERDSWITEDMSVIRRDFLPTDLRAELHSNRMDGVIAVQAACTLEETQFLVDLSTMYGMIKGVVGWVDLTSDDVEEHLERFSKIPIIKGFRHVVEGESDPDFLMQESVQRSIRLLTKYGFTYDLLIRPRHFASTLLCVKENPDQQFILDHMAKPDVKAGEVEQWASFIAELATYPNVVCKVSGLVTEADWSNWILSDFAAYIDHVILHFGKDRLLFGSDWPVCLVASTYKETKEIAASQLDGFSADEQAAFWGETARRIYKF</sequence>
<dbReference type="OrthoDB" id="5450317at2"/>
<keyword evidence="3" id="KW-0378">Hydrolase</keyword>
<organism evidence="3 4">
    <name type="scientific">Sphingobacterium corticibacter</name>
    <dbReference type="NCBI Taxonomy" id="2171749"/>
    <lineage>
        <taxon>Bacteria</taxon>
        <taxon>Pseudomonadati</taxon>
        <taxon>Bacteroidota</taxon>
        <taxon>Sphingobacteriia</taxon>
        <taxon>Sphingobacteriales</taxon>
        <taxon>Sphingobacteriaceae</taxon>
        <taxon>Sphingobacterium</taxon>
    </lineage>
</organism>
<dbReference type="Gene3D" id="3.20.20.140">
    <property type="entry name" value="Metal-dependent hydrolases"/>
    <property type="match status" value="1"/>
</dbReference>
<comment type="similarity">
    <text evidence="1">Belongs to the metallo-dependent hydrolases superfamily.</text>
</comment>
<evidence type="ECO:0000259" key="2">
    <source>
        <dbReference type="Pfam" id="PF04909"/>
    </source>
</evidence>
<feature type="domain" description="Amidohydrolase-related" evidence="2">
    <location>
        <begin position="3"/>
        <end position="275"/>
    </location>
</feature>
<dbReference type="InterPro" id="IPR006680">
    <property type="entry name" value="Amidohydro-rel"/>
</dbReference>
<name>A0A2T8HMF3_9SPHI</name>
<dbReference type="Pfam" id="PF04909">
    <property type="entry name" value="Amidohydro_2"/>
    <property type="match status" value="1"/>
</dbReference>
<reference evidence="3 4" key="1">
    <citation type="submission" date="2018-04" db="EMBL/GenBank/DDBJ databases">
        <title>Sphingobacterium cortibacter sp. nov.</title>
        <authorList>
            <person name="Li Y."/>
        </authorList>
    </citation>
    <scope>NUCLEOTIDE SEQUENCE [LARGE SCALE GENOMIC DNA]</scope>
    <source>
        <strain evidence="3 4">2c-3</strain>
    </source>
</reference>
<keyword evidence="4" id="KW-1185">Reference proteome</keyword>
<dbReference type="GO" id="GO:0016787">
    <property type="term" value="F:hydrolase activity"/>
    <property type="evidence" value="ECO:0007669"/>
    <property type="project" value="UniProtKB-KW"/>
</dbReference>
<dbReference type="InterPro" id="IPR052350">
    <property type="entry name" value="Metallo-dep_Lactonases"/>
</dbReference>
<dbReference type="SUPFAM" id="SSF51556">
    <property type="entry name" value="Metallo-dependent hydrolases"/>
    <property type="match status" value="1"/>
</dbReference>
<comment type="caution">
    <text evidence="3">The sequence shown here is derived from an EMBL/GenBank/DDBJ whole genome shotgun (WGS) entry which is preliminary data.</text>
</comment>
<dbReference type="InterPro" id="IPR032466">
    <property type="entry name" value="Metal_Hydrolase"/>
</dbReference>
<evidence type="ECO:0000313" key="3">
    <source>
        <dbReference type="EMBL" id="PVH26583.1"/>
    </source>
</evidence>
<dbReference type="AlphaFoldDB" id="A0A2T8HMF3"/>
<accession>A0A2T8HMF3</accession>
<proteinExistence type="inferred from homology"/>
<dbReference type="RefSeq" id="WP_116774442.1">
    <property type="nucleotide sequence ID" value="NZ_QDKG01000001.1"/>
</dbReference>